<dbReference type="EC" id="2.7.10.2" evidence="4"/>
<keyword evidence="9" id="KW-0418">Kinase</keyword>
<dbReference type="OrthoDB" id="9976756at2759"/>
<keyword evidence="21" id="KW-1185">Reference proteome</keyword>
<reference evidence="21" key="1">
    <citation type="submission" date="2011-08" db="EMBL/GenBank/DDBJ databases">
        <authorList>
            <person name="Rombauts S."/>
        </authorList>
    </citation>
    <scope>NUCLEOTIDE SEQUENCE</scope>
    <source>
        <strain evidence="21">London</strain>
    </source>
</reference>
<evidence type="ECO:0000256" key="9">
    <source>
        <dbReference type="ARBA" id="ARBA00022777"/>
    </source>
</evidence>
<keyword evidence="11" id="KW-0727">SH2 domain</keyword>
<evidence type="ECO:0000259" key="19">
    <source>
        <dbReference type="PROSITE" id="PS50011"/>
    </source>
</evidence>
<evidence type="ECO:0000256" key="7">
    <source>
        <dbReference type="ARBA" id="ARBA00022679"/>
    </source>
</evidence>
<evidence type="ECO:0000313" key="21">
    <source>
        <dbReference type="Proteomes" id="UP000015104"/>
    </source>
</evidence>
<dbReference type="eggNOG" id="KOG4257">
    <property type="taxonomic scope" value="Eukaryota"/>
</dbReference>
<dbReference type="EMBL" id="CAEY01000112">
    <property type="status" value="NOT_ANNOTATED_CDS"/>
    <property type="molecule type" value="Genomic_DNA"/>
</dbReference>
<dbReference type="EnsemblMetazoa" id="tetur12g00760.1">
    <property type="protein sequence ID" value="tetur12g00760.1"/>
    <property type="gene ID" value="tetur12g00760"/>
</dbReference>
<evidence type="ECO:0000256" key="5">
    <source>
        <dbReference type="ARBA" id="ARBA00022475"/>
    </source>
</evidence>
<dbReference type="InterPro" id="IPR017441">
    <property type="entry name" value="Protein_kinase_ATP_BS"/>
</dbReference>
<feature type="compositionally biased region" description="Low complexity" evidence="18">
    <location>
        <begin position="514"/>
        <end position="533"/>
    </location>
</feature>
<dbReference type="FunFam" id="3.30.200.20:FF:000194">
    <property type="entry name" value="protein-tyrosine kinase 2-beta isoform X1"/>
    <property type="match status" value="1"/>
</dbReference>
<reference evidence="20" key="2">
    <citation type="submission" date="2015-06" db="UniProtKB">
        <authorList>
            <consortium name="EnsemblMetazoa"/>
        </authorList>
    </citation>
    <scope>IDENTIFICATION</scope>
</reference>
<evidence type="ECO:0000256" key="3">
    <source>
        <dbReference type="ARBA" id="ARBA00004496"/>
    </source>
</evidence>
<dbReference type="InterPro" id="IPR011009">
    <property type="entry name" value="Kinase-like_dom_sf"/>
</dbReference>
<dbReference type="Gene3D" id="1.20.120.330">
    <property type="entry name" value="Nucleotidyltransferases domain 2"/>
    <property type="match status" value="1"/>
</dbReference>
<evidence type="ECO:0000256" key="11">
    <source>
        <dbReference type="ARBA" id="ARBA00022999"/>
    </source>
</evidence>
<dbReference type="Pfam" id="PF07714">
    <property type="entry name" value="PK_Tyr_Ser-Thr"/>
    <property type="match status" value="1"/>
</dbReference>
<evidence type="ECO:0000256" key="17">
    <source>
        <dbReference type="PROSITE-ProRule" id="PRU10141"/>
    </source>
</evidence>
<evidence type="ECO:0000256" key="2">
    <source>
        <dbReference type="ARBA" id="ARBA00004202"/>
    </source>
</evidence>
<evidence type="ECO:0000256" key="18">
    <source>
        <dbReference type="SAM" id="MobiDB-lite"/>
    </source>
</evidence>
<dbReference type="GO" id="GO:0004714">
    <property type="term" value="F:transmembrane receptor protein tyrosine kinase activity"/>
    <property type="evidence" value="ECO:0007669"/>
    <property type="project" value="UniProtKB-EC"/>
</dbReference>
<dbReference type="InterPro" id="IPR001245">
    <property type="entry name" value="Ser-Thr/Tyr_kinase_cat_dom"/>
</dbReference>
<evidence type="ECO:0000256" key="16">
    <source>
        <dbReference type="ARBA" id="ARBA00061333"/>
    </source>
</evidence>
<dbReference type="InterPro" id="IPR036137">
    <property type="entry name" value="Focal_adhe_kin_target_dom_sf"/>
</dbReference>
<dbReference type="GO" id="GO:0005886">
    <property type="term" value="C:plasma membrane"/>
    <property type="evidence" value="ECO:0007669"/>
    <property type="project" value="UniProtKB-SubCell"/>
</dbReference>
<dbReference type="Proteomes" id="UP000015104">
    <property type="component" value="Unassembled WGS sequence"/>
</dbReference>
<dbReference type="GO" id="GO:0005737">
    <property type="term" value="C:cytoplasm"/>
    <property type="evidence" value="ECO:0007669"/>
    <property type="project" value="UniProtKB-SubCell"/>
</dbReference>
<dbReference type="GO" id="GO:0007169">
    <property type="term" value="P:cell surface receptor protein tyrosine kinase signaling pathway"/>
    <property type="evidence" value="ECO:0007669"/>
    <property type="project" value="TreeGrafter"/>
</dbReference>
<evidence type="ECO:0000313" key="20">
    <source>
        <dbReference type="EnsemblMetazoa" id="tetur12g00760.1"/>
    </source>
</evidence>
<comment type="catalytic activity">
    <reaction evidence="14">
        <text>L-tyrosyl-[protein] + ATP = O-phospho-L-tyrosyl-[protein] + ADP + H(+)</text>
        <dbReference type="Rhea" id="RHEA:10596"/>
        <dbReference type="Rhea" id="RHEA-COMP:10136"/>
        <dbReference type="Rhea" id="RHEA-COMP:20101"/>
        <dbReference type="ChEBI" id="CHEBI:15378"/>
        <dbReference type="ChEBI" id="CHEBI:30616"/>
        <dbReference type="ChEBI" id="CHEBI:46858"/>
        <dbReference type="ChEBI" id="CHEBI:61978"/>
        <dbReference type="ChEBI" id="CHEBI:456216"/>
        <dbReference type="EC" id="2.7.10.1"/>
    </reaction>
</comment>
<comment type="subcellular location">
    <subcellularLocation>
        <location evidence="2">Cell membrane</location>
        <topology evidence="2">Peripheral membrane protein</topology>
    </subcellularLocation>
    <subcellularLocation>
        <location evidence="3">Cytoplasm</location>
    </subcellularLocation>
    <subcellularLocation>
        <location evidence="1">Membrane</location>
        <topology evidence="1">Single-pass membrane protein</topology>
    </subcellularLocation>
</comment>
<dbReference type="Gene3D" id="3.30.200.20">
    <property type="entry name" value="Phosphorylase Kinase, domain 1"/>
    <property type="match status" value="1"/>
</dbReference>
<evidence type="ECO:0000256" key="8">
    <source>
        <dbReference type="ARBA" id="ARBA00022741"/>
    </source>
</evidence>
<evidence type="ECO:0000256" key="10">
    <source>
        <dbReference type="ARBA" id="ARBA00022840"/>
    </source>
</evidence>
<dbReference type="SUPFAM" id="SSF56112">
    <property type="entry name" value="Protein kinase-like (PK-like)"/>
    <property type="match status" value="1"/>
</dbReference>
<dbReference type="GO" id="GO:0005524">
    <property type="term" value="F:ATP binding"/>
    <property type="evidence" value="ECO:0007669"/>
    <property type="project" value="UniProtKB-UniRule"/>
</dbReference>
<dbReference type="GO" id="GO:0005925">
    <property type="term" value="C:focal adhesion"/>
    <property type="evidence" value="ECO:0007669"/>
    <property type="project" value="InterPro"/>
</dbReference>
<feature type="domain" description="Protein kinase" evidence="19">
    <location>
        <begin position="48"/>
        <end position="307"/>
    </location>
</feature>
<keyword evidence="13" id="KW-0829">Tyrosine-protein kinase</keyword>
<comment type="similarity">
    <text evidence="16">Belongs to the protein kinase superfamily. Tyr protein kinase family. Fes/fps subfamily.</text>
</comment>
<dbReference type="SUPFAM" id="SSF68993">
    <property type="entry name" value="FAT domain of focal adhesion kinase"/>
    <property type="match status" value="1"/>
</dbReference>
<evidence type="ECO:0000256" key="13">
    <source>
        <dbReference type="ARBA" id="ARBA00023137"/>
    </source>
</evidence>
<keyword evidence="10 17" id="KW-0067">ATP-binding</keyword>
<keyword evidence="7" id="KW-0808">Transferase</keyword>
<evidence type="ECO:0000256" key="12">
    <source>
        <dbReference type="ARBA" id="ARBA00023136"/>
    </source>
</evidence>
<dbReference type="STRING" id="32264.T1KIB6"/>
<dbReference type="InterPro" id="IPR005189">
    <property type="entry name" value="Focal_adhesion_kin_target_dom"/>
</dbReference>
<dbReference type="PROSITE" id="PS00109">
    <property type="entry name" value="PROTEIN_KINASE_TYR"/>
    <property type="match status" value="1"/>
</dbReference>
<evidence type="ECO:0000256" key="15">
    <source>
        <dbReference type="ARBA" id="ARBA00051245"/>
    </source>
</evidence>
<dbReference type="PRINTS" id="PR00109">
    <property type="entry name" value="TYRKINASE"/>
</dbReference>
<dbReference type="InterPro" id="IPR050122">
    <property type="entry name" value="RTK"/>
</dbReference>
<evidence type="ECO:0000256" key="4">
    <source>
        <dbReference type="ARBA" id="ARBA00011903"/>
    </source>
</evidence>
<dbReference type="GO" id="GO:0004715">
    <property type="term" value="F:non-membrane spanning protein tyrosine kinase activity"/>
    <property type="evidence" value="ECO:0007669"/>
    <property type="project" value="UniProtKB-EC"/>
</dbReference>
<dbReference type="PROSITE" id="PS00107">
    <property type="entry name" value="PROTEIN_KINASE_ATP"/>
    <property type="match status" value="1"/>
</dbReference>
<proteinExistence type="inferred from homology"/>
<feature type="binding site" evidence="17">
    <location>
        <position position="80"/>
    </location>
    <ligand>
        <name>ATP</name>
        <dbReference type="ChEBI" id="CHEBI:30616"/>
    </ligand>
</feature>
<keyword evidence="6" id="KW-0963">Cytoplasm</keyword>
<dbReference type="InterPro" id="IPR020635">
    <property type="entry name" value="Tyr_kinase_cat_dom"/>
</dbReference>
<dbReference type="InterPro" id="IPR000719">
    <property type="entry name" value="Prot_kinase_dom"/>
</dbReference>
<evidence type="ECO:0000256" key="1">
    <source>
        <dbReference type="ARBA" id="ARBA00004167"/>
    </source>
</evidence>
<dbReference type="PANTHER" id="PTHR24416:SF611">
    <property type="entry name" value="TYROSINE-PROTEIN KINASE TRANSMEMBRANE RECEPTOR ROR"/>
    <property type="match status" value="1"/>
</dbReference>
<dbReference type="AlphaFoldDB" id="T1KIB6"/>
<dbReference type="HOGENOM" id="CLU_002646_2_0_1"/>
<dbReference type="Pfam" id="PF03623">
    <property type="entry name" value="Focal_AT"/>
    <property type="match status" value="1"/>
</dbReference>
<dbReference type="PROSITE" id="PS50011">
    <property type="entry name" value="PROTEIN_KINASE_DOM"/>
    <property type="match status" value="1"/>
</dbReference>
<name>T1KIB6_TETUR</name>
<protein>
    <recommendedName>
        <fullName evidence="4">non-specific protein-tyrosine kinase</fullName>
        <ecNumber evidence="4">2.7.10.2</ecNumber>
    </recommendedName>
</protein>
<evidence type="ECO:0000256" key="14">
    <source>
        <dbReference type="ARBA" id="ARBA00051243"/>
    </source>
</evidence>
<dbReference type="GO" id="GO:0043235">
    <property type="term" value="C:receptor complex"/>
    <property type="evidence" value="ECO:0007669"/>
    <property type="project" value="TreeGrafter"/>
</dbReference>
<feature type="region of interest" description="Disordered" evidence="18">
    <location>
        <begin position="512"/>
        <end position="536"/>
    </location>
</feature>
<dbReference type="Gene3D" id="1.10.510.10">
    <property type="entry name" value="Transferase(Phosphotransferase) domain 1"/>
    <property type="match status" value="1"/>
</dbReference>
<dbReference type="SMART" id="SM00219">
    <property type="entry name" value="TyrKc"/>
    <property type="match status" value="1"/>
</dbReference>
<accession>T1KIB6</accession>
<dbReference type="GO" id="GO:0007172">
    <property type="term" value="P:signal complex assembly"/>
    <property type="evidence" value="ECO:0007669"/>
    <property type="project" value="InterPro"/>
</dbReference>
<keyword evidence="8 17" id="KW-0547">Nucleotide-binding</keyword>
<sequence>MLSEHNSSINMDKNIRYNCEKDYDEIDDDGDDYATPMVHNYELCRSRLTLDKIIGEGQFGDVYRGTYRTLDDSLLAVAVKTCKSESEKTMGESFLEEAYIMKQFDHKHIIRLIGICSESPYWIVMELAKHGELRAFLQNNKDHIELNRLIMYAHQLSTALSYLESKKFVHRDIAARNVLVSSWDCVKLADFGLSRVLQEDSCYYKASKGKLPIKWMAPESINFRRFTVASDVWMFGVCVWEILMLGIKPFQGVKNSEVIHKIENGERLPLPPYCPPRLYSLMCQCWSYGPSKRPTFREIRQVLLEILEEEKSQSSSEPFSNFHRKELNNNWGERDQPASLSSSYYCPSVEPPRTPMKKTISHSDRISSNPGTPTLAPSTYIVATSPEVLARLMNENENSIPPAWAYTAPASPSNTYAIESADLEESTKVKREQLETKLKQQLKESEEDSLWLQQEEREMFAAINQRHSCSDLSNKSAGFEPLSPTSSIGSFHSCDLSNPDYSLPLTHNRKKMEATSASSLGTSPSPSVGSVSLPQPTAELDRSEDLVYRFTTNVVYSVRNLFQGVQESKVDSYTDLVKAVGQELRGLLASVDDLIINLPLWSHREIEMAHKVLSKDMGALIQAMKNAQKYSRTTVEREYRRVMLQAAHDLVVDAKNLLDTVDSVRLRISLGSSGGESFTLNSRSQNIVNPSPQNTIERRSSLRKDDLRINHANNFKMN</sequence>
<keyword evidence="12" id="KW-0472">Membrane</keyword>
<dbReference type="FunFam" id="1.10.510.10:FF:000039">
    <property type="entry name" value="Focal adhesion kinase, isoform D"/>
    <property type="match status" value="1"/>
</dbReference>
<keyword evidence="5" id="KW-1003">Cell membrane</keyword>
<dbReference type="InterPro" id="IPR008266">
    <property type="entry name" value="Tyr_kinase_AS"/>
</dbReference>
<comment type="catalytic activity">
    <reaction evidence="15">
        <text>L-tyrosyl-[protein] + ATP = O-phospho-L-tyrosyl-[protein] + ADP + H(+)</text>
        <dbReference type="Rhea" id="RHEA:10596"/>
        <dbReference type="Rhea" id="RHEA-COMP:10136"/>
        <dbReference type="Rhea" id="RHEA-COMP:20101"/>
        <dbReference type="ChEBI" id="CHEBI:15378"/>
        <dbReference type="ChEBI" id="CHEBI:30616"/>
        <dbReference type="ChEBI" id="CHEBI:46858"/>
        <dbReference type="ChEBI" id="CHEBI:61978"/>
        <dbReference type="ChEBI" id="CHEBI:456216"/>
        <dbReference type="EC" id="2.7.10.2"/>
    </reaction>
</comment>
<dbReference type="PANTHER" id="PTHR24416">
    <property type="entry name" value="TYROSINE-PROTEIN KINASE RECEPTOR"/>
    <property type="match status" value="1"/>
</dbReference>
<gene>
    <name evidence="20" type="primary">107364395</name>
</gene>
<evidence type="ECO:0000256" key="6">
    <source>
        <dbReference type="ARBA" id="ARBA00022490"/>
    </source>
</evidence>
<organism evidence="20 21">
    <name type="scientific">Tetranychus urticae</name>
    <name type="common">Two-spotted spider mite</name>
    <dbReference type="NCBI Taxonomy" id="32264"/>
    <lineage>
        <taxon>Eukaryota</taxon>
        <taxon>Metazoa</taxon>
        <taxon>Ecdysozoa</taxon>
        <taxon>Arthropoda</taxon>
        <taxon>Chelicerata</taxon>
        <taxon>Arachnida</taxon>
        <taxon>Acari</taxon>
        <taxon>Acariformes</taxon>
        <taxon>Trombidiformes</taxon>
        <taxon>Prostigmata</taxon>
        <taxon>Eleutherengona</taxon>
        <taxon>Raphignathae</taxon>
        <taxon>Tetranychoidea</taxon>
        <taxon>Tetranychidae</taxon>
        <taxon>Tetranychus</taxon>
    </lineage>
</organism>